<dbReference type="Proteomes" id="UP000606786">
    <property type="component" value="Unassembled WGS sequence"/>
</dbReference>
<accession>A0A811UK65</accession>
<feature type="non-terminal residue" evidence="1">
    <location>
        <position position="107"/>
    </location>
</feature>
<keyword evidence="2" id="KW-1185">Reference proteome</keyword>
<evidence type="ECO:0000313" key="1">
    <source>
        <dbReference type="EMBL" id="CAD6999140.1"/>
    </source>
</evidence>
<reference evidence="1" key="1">
    <citation type="submission" date="2020-11" db="EMBL/GenBank/DDBJ databases">
        <authorList>
            <person name="Whitehead M."/>
        </authorList>
    </citation>
    <scope>NUCLEOTIDE SEQUENCE</scope>
    <source>
        <strain evidence="1">EGII</strain>
    </source>
</reference>
<organism evidence="1 2">
    <name type="scientific">Ceratitis capitata</name>
    <name type="common">Mediterranean fruit fly</name>
    <name type="synonym">Tephritis capitata</name>
    <dbReference type="NCBI Taxonomy" id="7213"/>
    <lineage>
        <taxon>Eukaryota</taxon>
        <taxon>Metazoa</taxon>
        <taxon>Ecdysozoa</taxon>
        <taxon>Arthropoda</taxon>
        <taxon>Hexapoda</taxon>
        <taxon>Insecta</taxon>
        <taxon>Pterygota</taxon>
        <taxon>Neoptera</taxon>
        <taxon>Endopterygota</taxon>
        <taxon>Diptera</taxon>
        <taxon>Brachycera</taxon>
        <taxon>Muscomorpha</taxon>
        <taxon>Tephritoidea</taxon>
        <taxon>Tephritidae</taxon>
        <taxon>Ceratitis</taxon>
        <taxon>Ceratitis</taxon>
    </lineage>
</organism>
<name>A0A811UK65_CERCA</name>
<gene>
    <name evidence="1" type="ORF">CCAP1982_LOCUS7683</name>
</gene>
<dbReference type="EMBL" id="CAJHJT010000012">
    <property type="protein sequence ID" value="CAD6999140.1"/>
    <property type="molecule type" value="Genomic_DNA"/>
</dbReference>
<evidence type="ECO:0000313" key="2">
    <source>
        <dbReference type="Proteomes" id="UP000606786"/>
    </source>
</evidence>
<sequence length="107" mass="11761">MLILADTRVPLRHQKTPLVMLGCALWQDGQGGLAGWLAARLSDCLFVFFIATNSATSWLAKAAALHPLLLLLLQPLPSLKSLPLSWLHCFLYFSTESTKLDFAPALI</sequence>
<comment type="caution">
    <text evidence="1">The sequence shown here is derived from an EMBL/GenBank/DDBJ whole genome shotgun (WGS) entry which is preliminary data.</text>
</comment>
<dbReference type="AlphaFoldDB" id="A0A811UK65"/>
<proteinExistence type="predicted"/>
<protein>
    <submittedName>
        <fullName evidence="1">(Mediterranean fruit fly) hypothetical protein</fullName>
    </submittedName>
</protein>